<evidence type="ECO:0000313" key="4">
    <source>
        <dbReference type="Proteomes" id="UP000232806"/>
    </source>
</evidence>
<sequence length="89" mass="10056">MAKKILDMLKWHPEMNMENCQVTYLHRGSAGDLKTIPATDIQTLEGGFMIMVDGAMVPYHRIIRIECDNKLIWDKNPKIGGSDDHVNSG</sequence>
<dbReference type="RefSeq" id="WP_100905540.1">
    <property type="nucleotide sequence ID" value="NZ_CP017766.1"/>
</dbReference>
<dbReference type="InterPro" id="IPR007547">
    <property type="entry name" value="UPF0248"/>
</dbReference>
<comment type="similarity">
    <text evidence="1">Belongs to the UPF0248 family.</text>
</comment>
<reference evidence="3 4" key="1">
    <citation type="submission" date="2016-10" db="EMBL/GenBank/DDBJ databases">
        <title>Comparative genomics between deep and shallow subseafloor isolates.</title>
        <authorList>
            <person name="Ishii S."/>
            <person name="Miller J.R."/>
            <person name="Sutton G."/>
            <person name="Suzuki S."/>
            <person name="Methe B."/>
            <person name="Inagaki F."/>
            <person name="Imachi H."/>
        </authorList>
    </citation>
    <scope>NUCLEOTIDE SEQUENCE [LARGE SCALE GENOMIC DNA]</scope>
    <source>
        <strain evidence="3 4">MO-MB1</strain>
    </source>
</reference>
<evidence type="ECO:0000259" key="2">
    <source>
        <dbReference type="Pfam" id="PF04457"/>
    </source>
</evidence>
<dbReference type="GeneID" id="35121086"/>
<dbReference type="EMBL" id="CP017766">
    <property type="protein sequence ID" value="AUB55561.1"/>
    <property type="molecule type" value="Genomic_DNA"/>
</dbReference>
<organism evidence="3 4">
    <name type="scientific">Methanobacterium subterraneum</name>
    <dbReference type="NCBI Taxonomy" id="59277"/>
    <lineage>
        <taxon>Archaea</taxon>
        <taxon>Methanobacteriati</taxon>
        <taxon>Methanobacteriota</taxon>
        <taxon>Methanomada group</taxon>
        <taxon>Methanobacteria</taxon>
        <taxon>Methanobacteriales</taxon>
        <taxon>Methanobacteriaceae</taxon>
        <taxon>Methanobacterium</taxon>
    </lineage>
</organism>
<dbReference type="Pfam" id="PF04457">
    <property type="entry name" value="MJ1316"/>
    <property type="match status" value="1"/>
</dbReference>
<evidence type="ECO:0000313" key="3">
    <source>
        <dbReference type="EMBL" id="AUB55561.1"/>
    </source>
</evidence>
<proteinExistence type="inferred from homology"/>
<accession>A0A2H4VBU2</accession>
<feature type="domain" description="MJ1316 RNA cyclic group end recognition" evidence="2">
    <location>
        <begin position="2"/>
        <end position="75"/>
    </location>
</feature>
<name>A0A2H4VBU2_9EURY</name>
<evidence type="ECO:0000256" key="1">
    <source>
        <dbReference type="HAMAP-Rule" id="MF_01245"/>
    </source>
</evidence>
<gene>
    <name evidence="3" type="ORF">BK007_05775</name>
</gene>
<dbReference type="InterPro" id="IPR040459">
    <property type="entry name" value="MJ1316"/>
</dbReference>
<dbReference type="AlphaFoldDB" id="A0A2H4VBU2"/>
<dbReference type="HAMAP" id="MF_01245">
    <property type="entry name" value="UPF0248"/>
    <property type="match status" value="1"/>
</dbReference>
<protein>
    <recommendedName>
        <fullName evidence="1">UPF0248 protein BK007_05775</fullName>
    </recommendedName>
</protein>
<dbReference type="OrthoDB" id="14794at2157"/>
<dbReference type="Proteomes" id="UP000232806">
    <property type="component" value="Chromosome"/>
</dbReference>